<dbReference type="AlphaFoldDB" id="A0A1I4EYG9"/>
<name>A0A1I4EYG9_9RHOB</name>
<protein>
    <submittedName>
        <fullName evidence="1">Uncharacterized protein</fullName>
    </submittedName>
</protein>
<proteinExistence type="predicted"/>
<evidence type="ECO:0000313" key="1">
    <source>
        <dbReference type="EMBL" id="SFL09576.1"/>
    </source>
</evidence>
<dbReference type="EMBL" id="FOTF01000007">
    <property type="protein sequence ID" value="SFL09576.1"/>
    <property type="molecule type" value="Genomic_DNA"/>
</dbReference>
<keyword evidence="2" id="KW-1185">Reference proteome</keyword>
<sequence length="107" mass="11927">MTMLALKSLASFLKEIDGPEFKAGEWSSPSKSTEGHIQMPYVISNRFNRLAPHSGIDTARRVIDSNVALNDMVLRQEILLRGTICSTYLFAPIIRPIENSTLSMRCG</sequence>
<dbReference type="Proteomes" id="UP000199550">
    <property type="component" value="Unassembled WGS sequence"/>
</dbReference>
<dbReference type="OrthoDB" id="9806482at2"/>
<gene>
    <name evidence="1" type="ORF">SAMN04488004_107208</name>
</gene>
<evidence type="ECO:0000313" key="2">
    <source>
        <dbReference type="Proteomes" id="UP000199550"/>
    </source>
</evidence>
<accession>A0A1I4EYG9</accession>
<organism evidence="1 2">
    <name type="scientific">Loktanella salsilacus</name>
    <dbReference type="NCBI Taxonomy" id="195913"/>
    <lineage>
        <taxon>Bacteria</taxon>
        <taxon>Pseudomonadati</taxon>
        <taxon>Pseudomonadota</taxon>
        <taxon>Alphaproteobacteria</taxon>
        <taxon>Rhodobacterales</taxon>
        <taxon>Roseobacteraceae</taxon>
        <taxon>Loktanella</taxon>
    </lineage>
</organism>
<reference evidence="1 2" key="1">
    <citation type="submission" date="2016-10" db="EMBL/GenBank/DDBJ databases">
        <authorList>
            <person name="de Groot N.N."/>
        </authorList>
    </citation>
    <scope>NUCLEOTIDE SEQUENCE [LARGE SCALE GENOMIC DNA]</scope>
    <source>
        <strain evidence="1 2">DSM 16199</strain>
    </source>
</reference>
<dbReference type="RefSeq" id="WP_139222606.1">
    <property type="nucleotide sequence ID" value="NZ_FOTF01000007.1"/>
</dbReference>